<keyword evidence="4" id="KW-1185">Reference proteome</keyword>
<feature type="compositionally biased region" description="Basic and acidic residues" evidence="1">
    <location>
        <begin position="327"/>
        <end position="337"/>
    </location>
</feature>
<protein>
    <submittedName>
        <fullName evidence="3">DUF4314 domain-containing protein</fullName>
    </submittedName>
</protein>
<dbReference type="RefSeq" id="WP_186908903.1">
    <property type="nucleotide sequence ID" value="NZ_JACOPP010000037.1"/>
</dbReference>
<proteinExistence type="predicted"/>
<evidence type="ECO:0000313" key="3">
    <source>
        <dbReference type="EMBL" id="MBC5735116.1"/>
    </source>
</evidence>
<name>A0A8J6J956_9FIRM</name>
<sequence>MAVSKEWLNFLREQYPAGTRIKLREMKDPYAPLPPGSTGTLKYIDDIGQFHMKWDNGSGLALIIGEDSFSVIPPELTTLKLYMPLTADLYTRNEYGEMEDESTLLDGKMLRGYEGDILSALIKNRMPEESARGLMHWYSGDDSVNRKVQSAVFTVEDRNGQLWGVAECRVAGTLTPEELTNLKEYISGQASDGWGEGFEQRDICIGDDELYVHLWNFDDWSIQTEDECFSPKLAEGLPEMCFSTLQSTGELICIKRGETGYYPSQWNTGDKEKNVELADQLNEQLGVNMWQRQAMEVGSMCGWDVPGADPAKYQEDYVQTGAPAEAQHSRFGGERSSGEMSEPCPQDEAKDMEYGTTMGGMTLG</sequence>
<feature type="region of interest" description="Disordered" evidence="1">
    <location>
        <begin position="325"/>
        <end position="364"/>
    </location>
</feature>
<dbReference type="EMBL" id="JACOPP010000037">
    <property type="protein sequence ID" value="MBC5735116.1"/>
    <property type="molecule type" value="Genomic_DNA"/>
</dbReference>
<feature type="domain" description="DUF4314" evidence="2">
    <location>
        <begin position="5"/>
        <end position="72"/>
    </location>
</feature>
<evidence type="ECO:0000313" key="4">
    <source>
        <dbReference type="Proteomes" id="UP000661435"/>
    </source>
</evidence>
<accession>A0A8J6J956</accession>
<reference evidence="3" key="1">
    <citation type="submission" date="2020-08" db="EMBL/GenBank/DDBJ databases">
        <title>Genome public.</title>
        <authorList>
            <person name="Liu C."/>
            <person name="Sun Q."/>
        </authorList>
    </citation>
    <scope>NUCLEOTIDE SEQUENCE</scope>
    <source>
        <strain evidence="3">NSJ-51</strain>
    </source>
</reference>
<dbReference type="InterPro" id="IPR025463">
    <property type="entry name" value="DUF4314"/>
</dbReference>
<evidence type="ECO:0000259" key="2">
    <source>
        <dbReference type="Pfam" id="PF14192"/>
    </source>
</evidence>
<dbReference type="Proteomes" id="UP000661435">
    <property type="component" value="Unassembled WGS sequence"/>
</dbReference>
<gene>
    <name evidence="3" type="ORF">H8S57_15490</name>
</gene>
<dbReference type="AlphaFoldDB" id="A0A8J6J956"/>
<dbReference type="Pfam" id="PF14192">
    <property type="entry name" value="DUF4314"/>
    <property type="match status" value="1"/>
</dbReference>
<comment type="caution">
    <text evidence="3">The sequence shown here is derived from an EMBL/GenBank/DDBJ whole genome shotgun (WGS) entry which is preliminary data.</text>
</comment>
<evidence type="ECO:0000256" key="1">
    <source>
        <dbReference type="SAM" id="MobiDB-lite"/>
    </source>
</evidence>
<organism evidence="3 4">
    <name type="scientific">Lawsonibacter hominis</name>
    <dbReference type="NCBI Taxonomy" id="2763053"/>
    <lineage>
        <taxon>Bacteria</taxon>
        <taxon>Bacillati</taxon>
        <taxon>Bacillota</taxon>
        <taxon>Clostridia</taxon>
        <taxon>Eubacteriales</taxon>
        <taxon>Oscillospiraceae</taxon>
        <taxon>Lawsonibacter</taxon>
    </lineage>
</organism>